<reference evidence="1 2" key="1">
    <citation type="submission" date="2014-07" db="EMBL/GenBank/DDBJ databases">
        <title>Unique and conserved regions in Vibrio harveyi and related species in comparison with the shrimp pathogen Vibrio harveyi CAIM 1792.</title>
        <authorList>
            <person name="Espinoza-Valles I."/>
            <person name="Vora G."/>
            <person name="Leekitcharoenphon P."/>
            <person name="Ussery D."/>
            <person name="Hoj L."/>
            <person name="Gomez-Gil B."/>
        </authorList>
    </citation>
    <scope>NUCLEOTIDE SEQUENCE [LARGE SCALE GENOMIC DNA]</scope>
    <source>
        <strain evidence="2">CAIM 1854 / LMG 25443</strain>
    </source>
</reference>
<dbReference type="AlphaFoldDB" id="A0A0C1Z8X5"/>
<dbReference type="PATRIC" id="fig|1229493.5.peg.1298"/>
<organism evidence="1 2">
    <name type="scientific">Vibrio owensii CAIM 1854 = LMG 25443</name>
    <dbReference type="NCBI Taxonomy" id="1229493"/>
    <lineage>
        <taxon>Bacteria</taxon>
        <taxon>Pseudomonadati</taxon>
        <taxon>Pseudomonadota</taxon>
        <taxon>Gammaproteobacteria</taxon>
        <taxon>Vibrionales</taxon>
        <taxon>Vibrionaceae</taxon>
        <taxon>Vibrio</taxon>
    </lineage>
</organism>
<evidence type="ECO:0000313" key="2">
    <source>
        <dbReference type="Proteomes" id="UP000031586"/>
    </source>
</evidence>
<protein>
    <submittedName>
        <fullName evidence="1">Uncharacterized protein</fullName>
    </submittedName>
</protein>
<sequence length="274" mass="31395">MKNFKSIELNRSLTGNIEIDANTSITILTKLELARFQQCFDLIDQLNRDVGFYTTGKALVYPVSKHNEVLERLSVARYKFEIEQMKITKDLPNKIKHLLERKPELTEYADDIKLKSEQMIESFKLKGFYSKYFNKNEILNHDIDAMLLDLKEQLKHLMNVTAFRLRKASTDNEKFIDQSHTEADLTLVVLDNLVAKCRDFGHLDSSFLNYGHSLSVLSAELENVDVFNGSDTDRPKLEAIIMEIVDLICTLPGAKSTNHLEANSETESEEKSNA</sequence>
<dbReference type="RefSeq" id="WP_020194647.1">
    <property type="nucleotide sequence ID" value="NZ_BAOH01000005.1"/>
</dbReference>
<dbReference type="Proteomes" id="UP000031586">
    <property type="component" value="Unassembled WGS sequence"/>
</dbReference>
<dbReference type="EMBL" id="JPRD01000015">
    <property type="protein sequence ID" value="KIF53435.1"/>
    <property type="molecule type" value="Genomic_DNA"/>
</dbReference>
<accession>A0A0C1Z8X5</accession>
<comment type="caution">
    <text evidence="1">The sequence shown here is derived from an EMBL/GenBank/DDBJ whole genome shotgun (WGS) entry which is preliminary data.</text>
</comment>
<gene>
    <name evidence="1" type="ORF">H735_11025</name>
</gene>
<proteinExistence type="predicted"/>
<evidence type="ECO:0000313" key="1">
    <source>
        <dbReference type="EMBL" id="KIF53435.1"/>
    </source>
</evidence>
<name>A0A0C1Z8X5_9VIBR</name>